<comment type="caution">
    <text evidence="6">The sequence shown here is derived from an EMBL/GenBank/DDBJ whole genome shotgun (WGS) entry which is preliminary data.</text>
</comment>
<gene>
    <name evidence="6" type="ORF">PV946_03275</name>
</gene>
<dbReference type="Pfam" id="PF05496">
    <property type="entry name" value="RuvB_N"/>
    <property type="match status" value="1"/>
</dbReference>
<dbReference type="Gene3D" id="1.10.8.60">
    <property type="match status" value="1"/>
</dbReference>
<dbReference type="FunFam" id="1.20.272.10:FF:000001">
    <property type="entry name" value="Putative AAA family ATPase"/>
    <property type="match status" value="1"/>
</dbReference>
<dbReference type="SUPFAM" id="SSF52540">
    <property type="entry name" value="P-loop containing nucleoside triphosphate hydrolases"/>
    <property type="match status" value="1"/>
</dbReference>
<dbReference type="FunFam" id="3.40.50.300:FF:000766">
    <property type="entry name" value="Recombination factor protein RarA"/>
    <property type="match status" value="1"/>
</dbReference>
<dbReference type="AlphaFoldDB" id="A0AAP4DGZ3"/>
<feature type="domain" description="AAA+ ATPase" evidence="5">
    <location>
        <begin position="37"/>
        <end position="149"/>
    </location>
</feature>
<name>A0AAP4DGZ3_BACAM</name>
<dbReference type="GO" id="GO:0008047">
    <property type="term" value="F:enzyme activator activity"/>
    <property type="evidence" value="ECO:0007669"/>
    <property type="project" value="TreeGrafter"/>
</dbReference>
<dbReference type="GO" id="GO:0005524">
    <property type="term" value="F:ATP binding"/>
    <property type="evidence" value="ECO:0007669"/>
    <property type="project" value="UniProtKB-KW"/>
</dbReference>
<organism evidence="6 7">
    <name type="scientific">Bacillus amyloliquefaciens</name>
    <name type="common">Bacillus velezensis</name>
    <dbReference type="NCBI Taxonomy" id="1390"/>
    <lineage>
        <taxon>Bacteria</taxon>
        <taxon>Bacillati</taxon>
        <taxon>Bacillota</taxon>
        <taxon>Bacilli</taxon>
        <taxon>Bacillales</taxon>
        <taxon>Bacillaceae</taxon>
        <taxon>Bacillus</taxon>
        <taxon>Bacillus amyloliquefaciens group</taxon>
    </lineage>
</organism>
<dbReference type="GO" id="GO:0006310">
    <property type="term" value="P:DNA recombination"/>
    <property type="evidence" value="ECO:0007669"/>
    <property type="project" value="InterPro"/>
</dbReference>
<keyword evidence="4" id="KW-0067">ATP-binding</keyword>
<dbReference type="Pfam" id="PF12002">
    <property type="entry name" value="MgsA_C"/>
    <property type="match status" value="1"/>
</dbReference>
<dbReference type="GO" id="GO:0009378">
    <property type="term" value="F:four-way junction helicase activity"/>
    <property type="evidence" value="ECO:0007669"/>
    <property type="project" value="InterPro"/>
</dbReference>
<dbReference type="InterPro" id="IPR027417">
    <property type="entry name" value="P-loop_NTPase"/>
</dbReference>
<dbReference type="InterPro" id="IPR008824">
    <property type="entry name" value="RuvB-like_N"/>
</dbReference>
<dbReference type="PANTHER" id="PTHR13779:SF7">
    <property type="entry name" value="ATPASE WRNIP1"/>
    <property type="match status" value="1"/>
</dbReference>
<dbReference type="Gene3D" id="3.40.50.300">
    <property type="entry name" value="P-loop containing nucleotide triphosphate hydrolases"/>
    <property type="match status" value="1"/>
</dbReference>
<dbReference type="Gene3D" id="1.10.3710.10">
    <property type="entry name" value="DNA polymerase III clamp loader subunits, C-terminal domain"/>
    <property type="match status" value="1"/>
</dbReference>
<accession>A0AAP4DGZ3</accession>
<dbReference type="GO" id="GO:0006261">
    <property type="term" value="P:DNA-templated DNA replication"/>
    <property type="evidence" value="ECO:0007669"/>
    <property type="project" value="TreeGrafter"/>
</dbReference>
<dbReference type="EMBL" id="JARKHX010000001">
    <property type="protein sequence ID" value="MDF4192808.1"/>
    <property type="molecule type" value="Genomic_DNA"/>
</dbReference>
<dbReference type="InterPro" id="IPR051314">
    <property type="entry name" value="AAA_ATPase_RarA/MGS1/WRNIP1"/>
</dbReference>
<dbReference type="FunFam" id="1.10.8.60:FF:000029">
    <property type="entry name" value="Replication-associated recombination protein A"/>
    <property type="match status" value="1"/>
</dbReference>
<dbReference type="Proteomes" id="UP001222377">
    <property type="component" value="Unassembled WGS sequence"/>
</dbReference>
<protein>
    <recommendedName>
        <fullName evidence="2">Replication-associated recombination protein A</fullName>
    </recommendedName>
</protein>
<dbReference type="InterPro" id="IPR021886">
    <property type="entry name" value="MgsA_C"/>
</dbReference>
<dbReference type="Gene3D" id="1.20.272.10">
    <property type="match status" value="1"/>
</dbReference>
<evidence type="ECO:0000256" key="3">
    <source>
        <dbReference type="ARBA" id="ARBA00022741"/>
    </source>
</evidence>
<dbReference type="SUPFAM" id="SSF48019">
    <property type="entry name" value="post-AAA+ oligomerization domain-like"/>
    <property type="match status" value="1"/>
</dbReference>
<dbReference type="FunFam" id="1.10.3710.10:FF:000003">
    <property type="entry name" value="ATPase, AAA family protein"/>
    <property type="match status" value="1"/>
</dbReference>
<evidence type="ECO:0000259" key="5">
    <source>
        <dbReference type="SMART" id="SM00382"/>
    </source>
</evidence>
<reference evidence="6" key="1">
    <citation type="submission" date="2023-02" db="EMBL/GenBank/DDBJ databases">
        <title>Draft Whole-Genome Sequences of Bacillus Strains of Potential Probiotic for Poultry.</title>
        <authorList>
            <person name="Ma L.M."/>
            <person name="Lopez-Guerra N."/>
            <person name="Zhang G."/>
        </authorList>
    </citation>
    <scope>NUCLEOTIDE SEQUENCE</scope>
    <source>
        <strain evidence="6">OSU1013-24</strain>
    </source>
</reference>
<dbReference type="InterPro" id="IPR032423">
    <property type="entry name" value="AAA_assoc_2"/>
</dbReference>
<dbReference type="SMART" id="SM00382">
    <property type="entry name" value="AAA"/>
    <property type="match status" value="1"/>
</dbReference>
<dbReference type="PANTHER" id="PTHR13779">
    <property type="entry name" value="WERNER HELICASE-INTERACTING PROTEIN 1 FAMILY MEMBER"/>
    <property type="match status" value="1"/>
</dbReference>
<dbReference type="RefSeq" id="WP_032863553.1">
    <property type="nucleotide sequence ID" value="NZ_CP041691.1"/>
</dbReference>
<dbReference type="InterPro" id="IPR003593">
    <property type="entry name" value="AAA+_ATPase"/>
</dbReference>
<comment type="similarity">
    <text evidence="1">Belongs to the AAA ATPase family. RarA/MGS1/WRNIP1 subfamily.</text>
</comment>
<dbReference type="CDD" id="cd00009">
    <property type="entry name" value="AAA"/>
    <property type="match status" value="1"/>
</dbReference>
<dbReference type="CDD" id="cd18139">
    <property type="entry name" value="HLD_clamp_RarA"/>
    <property type="match status" value="1"/>
</dbReference>
<proteinExistence type="inferred from homology"/>
<dbReference type="Pfam" id="PF16193">
    <property type="entry name" value="AAA_assoc_2"/>
    <property type="match status" value="1"/>
</dbReference>
<evidence type="ECO:0000313" key="7">
    <source>
        <dbReference type="Proteomes" id="UP001222377"/>
    </source>
</evidence>
<evidence type="ECO:0000256" key="1">
    <source>
        <dbReference type="ARBA" id="ARBA00008959"/>
    </source>
</evidence>
<dbReference type="InterPro" id="IPR008921">
    <property type="entry name" value="DNA_pol3_clamp-load_cplx_C"/>
</dbReference>
<keyword evidence="3" id="KW-0547">Nucleotide-binding</keyword>
<dbReference type="GO" id="GO:0000731">
    <property type="term" value="P:DNA synthesis involved in DNA repair"/>
    <property type="evidence" value="ECO:0007669"/>
    <property type="project" value="TreeGrafter"/>
</dbReference>
<sequence length="422" mass="46644">MKPLAYRMRPANIEDIIGQEHLVKEDKIIGRMVRAKHLSSMILYGPPGIGKTSIATAIAGSTSIAFRKLNAVIHNKKDMEIVVQEAKMSGQVILILDEVHRLDKGKQDFLLPYLENGMIILIGATTANPYHAINPAIRSRTQIFELEPLTPDLIKQALKRALTDKHRGLGSYSVSVDDDAMDHFAQGCGGDVRSALNALELAVLSTKESSDGTIRITRETAEECLQKKSYTHDKNGDAHYDVLSAFQKSIRGSDANAALHYLARLIEAGDLESLSRRLLVIAYEDIGLASPQAGPRVLSAIQTAERIGFPEARIPLANAVIELCLSPKSNSAITAVDEALKDIRAGKIGDVPKHLKDAHYKGAQELGRGIGYQYPHDFENGWVEQQYLPDPLKNKQYYKPKQTGKFEAAIKQVYEKLMKQKK</sequence>
<dbReference type="GO" id="GO:0017116">
    <property type="term" value="F:single-stranded DNA helicase activity"/>
    <property type="evidence" value="ECO:0007669"/>
    <property type="project" value="TreeGrafter"/>
</dbReference>
<dbReference type="GO" id="GO:0003677">
    <property type="term" value="F:DNA binding"/>
    <property type="evidence" value="ECO:0007669"/>
    <property type="project" value="InterPro"/>
</dbReference>
<evidence type="ECO:0000256" key="2">
    <source>
        <dbReference type="ARBA" id="ARBA00020776"/>
    </source>
</evidence>
<evidence type="ECO:0000313" key="6">
    <source>
        <dbReference type="EMBL" id="MDF4192808.1"/>
    </source>
</evidence>
<evidence type="ECO:0000256" key="4">
    <source>
        <dbReference type="ARBA" id="ARBA00022840"/>
    </source>
</evidence>